<dbReference type="InParanoid" id="K9TU50"/>
<accession>K9TU50</accession>
<gene>
    <name evidence="1" type="ORF">Oscil6304_6079</name>
</gene>
<keyword evidence="1" id="KW-0614">Plasmid</keyword>
<protein>
    <submittedName>
        <fullName evidence="1">Uncharacterized protein</fullName>
    </submittedName>
</protein>
<proteinExistence type="predicted"/>
<dbReference type="HOGENOM" id="CLU_3155624_0_0_3"/>
<dbReference type="KEGG" id="oac:Oscil6304_6079"/>
<evidence type="ECO:0000313" key="1">
    <source>
        <dbReference type="EMBL" id="AFY85534.1"/>
    </source>
</evidence>
<dbReference type="EMBL" id="CP003609">
    <property type="protein sequence ID" value="AFY85534.1"/>
    <property type="molecule type" value="Genomic_DNA"/>
</dbReference>
<dbReference type="RefSeq" id="WP_015152086.1">
    <property type="nucleotide sequence ID" value="NC_019694.1"/>
</dbReference>
<geneLocation type="plasmid" evidence="1 2">
    <name>pOSCIL6304.02</name>
</geneLocation>
<keyword evidence="2" id="KW-1185">Reference proteome</keyword>
<dbReference type="Proteomes" id="UP000010367">
    <property type="component" value="Plasmid pOSCIL6304.02"/>
</dbReference>
<name>K9TU50_9CYAN</name>
<sequence length="48" mass="5557">MSIFVDIGLTLSLGYLWFLASVARAPECRTDRCDRLDPTEKRPLIYRP</sequence>
<dbReference type="AlphaFoldDB" id="K9TU50"/>
<organism evidence="1 2">
    <name type="scientific">Oscillatoria acuminata PCC 6304</name>
    <dbReference type="NCBI Taxonomy" id="56110"/>
    <lineage>
        <taxon>Bacteria</taxon>
        <taxon>Bacillati</taxon>
        <taxon>Cyanobacteriota</taxon>
        <taxon>Cyanophyceae</taxon>
        <taxon>Oscillatoriophycideae</taxon>
        <taxon>Oscillatoriales</taxon>
        <taxon>Oscillatoriaceae</taxon>
        <taxon>Oscillatoria</taxon>
    </lineage>
</organism>
<evidence type="ECO:0000313" key="2">
    <source>
        <dbReference type="Proteomes" id="UP000010367"/>
    </source>
</evidence>
<reference evidence="1 2" key="1">
    <citation type="submission" date="2012-06" db="EMBL/GenBank/DDBJ databases">
        <title>Finished plasmid 2 of genome of Oscillatoria acuminata PCC 6304.</title>
        <authorList>
            <consortium name="US DOE Joint Genome Institute"/>
            <person name="Gugger M."/>
            <person name="Coursin T."/>
            <person name="Rippka R."/>
            <person name="Tandeau De Marsac N."/>
            <person name="Huntemann M."/>
            <person name="Wei C.-L."/>
            <person name="Han J."/>
            <person name="Detter J.C."/>
            <person name="Han C."/>
            <person name="Tapia R."/>
            <person name="Davenport K."/>
            <person name="Daligault H."/>
            <person name="Erkkila T."/>
            <person name="Gu W."/>
            <person name="Munk A.C.C."/>
            <person name="Teshima H."/>
            <person name="Xu Y."/>
            <person name="Chain P."/>
            <person name="Chen A."/>
            <person name="Krypides N."/>
            <person name="Mavromatis K."/>
            <person name="Markowitz V."/>
            <person name="Szeto E."/>
            <person name="Ivanova N."/>
            <person name="Mikhailova N."/>
            <person name="Ovchinnikova G."/>
            <person name="Pagani I."/>
            <person name="Pati A."/>
            <person name="Goodwin L."/>
            <person name="Peters L."/>
            <person name="Pitluck S."/>
            <person name="Woyke T."/>
            <person name="Kerfeld C."/>
        </authorList>
    </citation>
    <scope>NUCLEOTIDE SEQUENCE [LARGE SCALE GENOMIC DNA]</scope>
    <source>
        <strain evidence="1 2">PCC 6304</strain>
        <plasmid evidence="2">Plasmid pOSCIL6304.02</plasmid>
    </source>
</reference>